<dbReference type="Proteomes" id="UP001148838">
    <property type="component" value="Unassembled WGS sequence"/>
</dbReference>
<evidence type="ECO:0000256" key="7">
    <source>
        <dbReference type="ARBA" id="ARBA00022801"/>
    </source>
</evidence>
<comment type="caution">
    <text evidence="10">The sequence shown here is derived from an EMBL/GenBank/DDBJ whole genome shotgun (WGS) entry which is preliminary data.</text>
</comment>
<proteinExistence type="inferred from homology"/>
<evidence type="ECO:0000313" key="11">
    <source>
        <dbReference type="Proteomes" id="UP001148838"/>
    </source>
</evidence>
<feature type="domain" description="Reverse transcriptase" evidence="8">
    <location>
        <begin position="1"/>
        <end position="98"/>
    </location>
</feature>
<dbReference type="InterPro" id="IPR012337">
    <property type="entry name" value="RNaseH-like_sf"/>
</dbReference>
<feature type="non-terminal residue" evidence="10">
    <location>
        <position position="1"/>
    </location>
</feature>
<dbReference type="EMBL" id="JAJSOF020000009">
    <property type="protein sequence ID" value="KAJ4445692.1"/>
    <property type="molecule type" value="Genomic_DNA"/>
</dbReference>
<dbReference type="InterPro" id="IPR002156">
    <property type="entry name" value="RNaseH_domain"/>
</dbReference>
<evidence type="ECO:0000256" key="3">
    <source>
        <dbReference type="ARBA" id="ARBA00012180"/>
    </source>
</evidence>
<dbReference type="PANTHER" id="PTHR10642:SF26">
    <property type="entry name" value="RIBONUCLEASE H1"/>
    <property type="match status" value="1"/>
</dbReference>
<evidence type="ECO:0000256" key="6">
    <source>
        <dbReference type="ARBA" id="ARBA00022759"/>
    </source>
</evidence>
<dbReference type="SUPFAM" id="SSF53098">
    <property type="entry name" value="Ribonuclease H-like"/>
    <property type="match status" value="1"/>
</dbReference>
<evidence type="ECO:0000259" key="9">
    <source>
        <dbReference type="PROSITE" id="PS50879"/>
    </source>
</evidence>
<evidence type="ECO:0000259" key="8">
    <source>
        <dbReference type="PROSITE" id="PS50878"/>
    </source>
</evidence>
<dbReference type="InterPro" id="IPR036397">
    <property type="entry name" value="RNaseH_sf"/>
</dbReference>
<evidence type="ECO:0000313" key="10">
    <source>
        <dbReference type="EMBL" id="KAJ4445692.1"/>
    </source>
</evidence>
<protein>
    <recommendedName>
        <fullName evidence="3">ribonuclease H</fullName>
        <ecNumber evidence="3">3.1.26.4</ecNumber>
    </recommendedName>
</protein>
<dbReference type="PROSITE" id="PS50879">
    <property type="entry name" value="RNASE_H_1"/>
    <property type="match status" value="1"/>
</dbReference>
<feature type="domain" description="RNase H type-1" evidence="9">
    <location>
        <begin position="255"/>
        <end position="388"/>
    </location>
</feature>
<keyword evidence="5" id="KW-0479">Metal-binding</keyword>
<evidence type="ECO:0000256" key="5">
    <source>
        <dbReference type="ARBA" id="ARBA00022723"/>
    </source>
</evidence>
<keyword evidence="7" id="KW-0378">Hydrolase</keyword>
<dbReference type="PROSITE" id="PS50878">
    <property type="entry name" value="RT_POL"/>
    <property type="match status" value="1"/>
</dbReference>
<comment type="similarity">
    <text evidence="2">Belongs to the RNase H family.</text>
</comment>
<evidence type="ECO:0000256" key="1">
    <source>
        <dbReference type="ARBA" id="ARBA00000077"/>
    </source>
</evidence>
<keyword evidence="4" id="KW-0540">Nuclease</keyword>
<dbReference type="Pfam" id="PF00075">
    <property type="entry name" value="RNase_H"/>
    <property type="match status" value="1"/>
</dbReference>
<dbReference type="CDD" id="cd09276">
    <property type="entry name" value="Rnase_HI_RT_non_LTR"/>
    <property type="match status" value="1"/>
</dbReference>
<evidence type="ECO:0000256" key="4">
    <source>
        <dbReference type="ARBA" id="ARBA00022722"/>
    </source>
</evidence>
<organism evidence="10 11">
    <name type="scientific">Periplaneta americana</name>
    <name type="common">American cockroach</name>
    <name type="synonym">Blatta americana</name>
    <dbReference type="NCBI Taxonomy" id="6978"/>
    <lineage>
        <taxon>Eukaryota</taxon>
        <taxon>Metazoa</taxon>
        <taxon>Ecdysozoa</taxon>
        <taxon>Arthropoda</taxon>
        <taxon>Hexapoda</taxon>
        <taxon>Insecta</taxon>
        <taxon>Pterygota</taxon>
        <taxon>Neoptera</taxon>
        <taxon>Polyneoptera</taxon>
        <taxon>Dictyoptera</taxon>
        <taxon>Blattodea</taxon>
        <taxon>Blattoidea</taxon>
        <taxon>Blattidae</taxon>
        <taxon>Blattinae</taxon>
        <taxon>Periplaneta</taxon>
    </lineage>
</organism>
<reference evidence="10 11" key="1">
    <citation type="journal article" date="2022" name="Allergy">
        <title>Genome assembly and annotation of Periplaneta americana reveal a comprehensive cockroach allergen profile.</title>
        <authorList>
            <person name="Wang L."/>
            <person name="Xiong Q."/>
            <person name="Saelim N."/>
            <person name="Wang L."/>
            <person name="Nong W."/>
            <person name="Wan A.T."/>
            <person name="Shi M."/>
            <person name="Liu X."/>
            <person name="Cao Q."/>
            <person name="Hui J.H.L."/>
            <person name="Sookrung N."/>
            <person name="Leung T.F."/>
            <person name="Tungtrongchitr A."/>
            <person name="Tsui S.K.W."/>
        </authorList>
    </citation>
    <scope>NUCLEOTIDE SEQUENCE [LARGE SCALE GENOMIC DNA]</scope>
    <source>
        <strain evidence="10">PWHHKU_190912</strain>
    </source>
</reference>
<name>A0ABQ8TH21_PERAM</name>
<dbReference type="Gene3D" id="3.30.420.10">
    <property type="entry name" value="Ribonuclease H-like superfamily/Ribonuclease H"/>
    <property type="match status" value="1"/>
</dbReference>
<dbReference type="PANTHER" id="PTHR10642">
    <property type="entry name" value="RIBONUCLEASE H1"/>
    <property type="match status" value="1"/>
</dbReference>
<comment type="catalytic activity">
    <reaction evidence="1">
        <text>Endonucleolytic cleavage to 5'-phosphomonoester.</text>
        <dbReference type="EC" id="3.1.26.4"/>
    </reaction>
</comment>
<dbReference type="EC" id="3.1.26.4" evidence="3"/>
<dbReference type="InterPro" id="IPR050092">
    <property type="entry name" value="RNase_H"/>
</dbReference>
<keyword evidence="6" id="KW-0255">Endonuclease</keyword>
<keyword evidence="11" id="KW-1185">Reference proteome</keyword>
<gene>
    <name evidence="10" type="ORF">ANN_12377</name>
</gene>
<accession>A0ABQ8TH21</accession>
<evidence type="ECO:0000256" key="2">
    <source>
        <dbReference type="ARBA" id="ARBA00005300"/>
    </source>
</evidence>
<sequence length="509" mass="57228">LYDGLLQIDLPVNCNIIAYADDALILIKGEDIQTITEKANSTLKIISKWGINNKLHFNPHKTTAMLVTKKKNVDVPLIKFNSEYIQTVSHFTYLGVVIDSRMLFRLHFDNLAKKASKFHSSLVRAAKPTWGLNSDILRIIYHGAFEPSILYCTSALRNILDKKWAQKKLLQIQRGFILRITQAFRTISTDAALIIAGIAPLYLTAIARTELLSYKQGKLFLDEGVQYEIEQRANFLSLGHPRNHLHPVVNSRCLCKHDVYIYTDGSRTQGEDGKSFVGCAFTAFNNGTEIFYSKYRLAPVCSVYQAELFAILQAIRWSTINKTNSCILSDSQAALLSVRNNRNLHPIALDIRSEFKNHNNHICLSWVRGHTGIVGNERADELAKEAASADIPYSYIKCPISYIKCKMKEHITSNWNSHWSASDKGSVTKNLFFPQCYIFPVTVQHNFELTPKCKSLSAVPENSGQVAAHSRFRFARHKTRLMGLTSQDVVPTVTDAAACQSARVAGLSN</sequence>
<dbReference type="Pfam" id="PF00078">
    <property type="entry name" value="RVT_1"/>
    <property type="match status" value="1"/>
</dbReference>
<dbReference type="InterPro" id="IPR000477">
    <property type="entry name" value="RT_dom"/>
</dbReference>